<reference evidence="1 2" key="1">
    <citation type="journal article" date="2015" name="Nature">
        <title>rRNA introns, odd ribosomes, and small enigmatic genomes across a large radiation of phyla.</title>
        <authorList>
            <person name="Brown C.T."/>
            <person name="Hug L.A."/>
            <person name="Thomas B.C."/>
            <person name="Sharon I."/>
            <person name="Castelle C.J."/>
            <person name="Singh A."/>
            <person name="Wilkins M.J."/>
            <person name="Williams K.H."/>
            <person name="Banfield J.F."/>
        </authorList>
    </citation>
    <scope>NUCLEOTIDE SEQUENCE [LARGE SCALE GENOMIC DNA]</scope>
</reference>
<dbReference type="AlphaFoldDB" id="A0A0G0Q2E5"/>
<dbReference type="EMBL" id="LBXO01000057">
    <property type="protein sequence ID" value="KKR31541.1"/>
    <property type="molecule type" value="Genomic_DNA"/>
</dbReference>
<comment type="caution">
    <text evidence="1">The sequence shown here is derived from an EMBL/GenBank/DDBJ whole genome shotgun (WGS) entry which is preliminary data.</text>
</comment>
<proteinExistence type="predicted"/>
<accession>A0A0G0Q2E5</accession>
<sequence length="124" mass="13513">MFITLFLSIIYFNISFNLDNKVVNFVAPDLSENLNAKIESWSGVAKKIVVAHQADATIGDIDFARNLLLQRRTPPAEAVVLPVAAPKLPLKNSTSTEEFSTSANGGFVMDVVDGTVLFEKNADQ</sequence>
<evidence type="ECO:0000313" key="2">
    <source>
        <dbReference type="Proteomes" id="UP000034137"/>
    </source>
</evidence>
<organism evidence="1 2">
    <name type="scientific">Candidatus Falkowbacteria bacterium GW2011_GWF2_39_8</name>
    <dbReference type="NCBI Taxonomy" id="1618642"/>
    <lineage>
        <taxon>Bacteria</taxon>
        <taxon>Candidatus Falkowiibacteriota</taxon>
    </lineage>
</organism>
<evidence type="ECO:0000313" key="1">
    <source>
        <dbReference type="EMBL" id="KKR31541.1"/>
    </source>
</evidence>
<name>A0A0G0Q2E5_9BACT</name>
<feature type="non-terminal residue" evidence="1">
    <location>
        <position position="124"/>
    </location>
</feature>
<gene>
    <name evidence="1" type="ORF">UT64_C0057G0011</name>
</gene>
<protein>
    <submittedName>
        <fullName evidence="1">Uncharacterized protein</fullName>
    </submittedName>
</protein>
<dbReference type="Proteomes" id="UP000034137">
    <property type="component" value="Unassembled WGS sequence"/>
</dbReference>